<dbReference type="EC" id="2.7.1.82" evidence="3"/>
<dbReference type="PROSITE" id="PS51257">
    <property type="entry name" value="PROKAR_LIPOPROTEIN"/>
    <property type="match status" value="1"/>
</dbReference>
<evidence type="ECO:0000313" key="5">
    <source>
        <dbReference type="EMBL" id="CCA23128.1"/>
    </source>
</evidence>
<dbReference type="InterPro" id="IPR011009">
    <property type="entry name" value="Kinase-like_dom_sf"/>
</dbReference>
<dbReference type="GO" id="GO:0004305">
    <property type="term" value="F:ethanolamine kinase activity"/>
    <property type="evidence" value="ECO:0007669"/>
    <property type="project" value="UniProtKB-EC"/>
</dbReference>
<dbReference type="PANTHER" id="PTHR22603">
    <property type="entry name" value="CHOLINE/ETHANOALAMINE KINASE"/>
    <property type="match status" value="1"/>
</dbReference>
<reference evidence="5" key="2">
    <citation type="submission" date="2011-02" db="EMBL/GenBank/DDBJ databases">
        <authorList>
            <person name="MacLean D."/>
        </authorList>
    </citation>
    <scope>NUCLEOTIDE SEQUENCE</scope>
</reference>
<dbReference type="PANTHER" id="PTHR22603:SF66">
    <property type="entry name" value="ETHANOLAMINE KINASE"/>
    <property type="match status" value="1"/>
</dbReference>
<keyword evidence="4" id="KW-0472">Membrane</keyword>
<evidence type="ECO:0000256" key="3">
    <source>
        <dbReference type="ARBA" id="ARBA00038874"/>
    </source>
</evidence>
<sequence>MKFWNTSTSNNRANSITDSPWQIVTFITLTACSLTAASVLYIYTNSRDPKGSVSPPIKRFLRAARRPISKFDSDKTHHREQQSRFIYKYAKNLDTQMSSDQTTSVANGKAIEYLNNSNACYPFAVGETEESDEFDDIKRVVLALCPDWKNALKEDIQIKIVSGGITNQLYRLIWMGKSLLVRIYGENTEILIDRKTENEIFAKLSREGFAPTYYGRFKNGRIEGWLNADPLEPEDMQKMEPLPLVKFIAKEVGKMHSMQLDIDRTPALWKKLNQFVQLAMEVRFEEAEKQNAIDRLNLALWNKKASLLQASFSSDMVCTMSTSPEIDSIRAEAAKFSMDVVFCHNDLLSGNILCNKAWSRVQIIDYEYGAYNFRAFDIANHFCEYCGFEMDLSQYPMMDQQLNFFDAYFETAAPKLHERLHLHNHRKSFYKAFYEMVNKFAMASHLFWAFWAIVQARYSKIDFDFLDYAHKRFQAFDQQRKLFCSNGLTQSASNHSIQL</sequence>
<reference evidence="5" key="1">
    <citation type="journal article" date="2011" name="PLoS Biol.">
        <title>Gene gain and loss during evolution of obligate parasitism in the white rust pathogen of Arabidopsis thaliana.</title>
        <authorList>
            <person name="Kemen E."/>
            <person name="Gardiner A."/>
            <person name="Schultz-Larsen T."/>
            <person name="Kemen A.C."/>
            <person name="Balmuth A.L."/>
            <person name="Robert-Seilaniantz A."/>
            <person name="Bailey K."/>
            <person name="Holub E."/>
            <person name="Studholme D.J."/>
            <person name="Maclean D."/>
            <person name="Jones J.D."/>
        </authorList>
    </citation>
    <scope>NUCLEOTIDE SEQUENCE</scope>
</reference>
<dbReference type="Pfam" id="PF01633">
    <property type="entry name" value="Choline_kinase"/>
    <property type="match status" value="1"/>
</dbReference>
<keyword evidence="5" id="KW-0418">Kinase</keyword>
<accession>F0WP82</accession>
<protein>
    <recommendedName>
        <fullName evidence="3">ethanolamine kinase</fullName>
        <ecNumber evidence="3">2.7.1.82</ecNumber>
    </recommendedName>
</protein>
<evidence type="ECO:0000256" key="2">
    <source>
        <dbReference type="ARBA" id="ARBA00038211"/>
    </source>
</evidence>
<dbReference type="EMBL" id="FR824226">
    <property type="protein sequence ID" value="CCA23128.1"/>
    <property type="molecule type" value="Genomic_DNA"/>
</dbReference>
<proteinExistence type="inferred from homology"/>
<feature type="transmembrane region" description="Helical" evidence="4">
    <location>
        <begin position="20"/>
        <end position="43"/>
    </location>
</feature>
<dbReference type="Gene3D" id="3.30.200.20">
    <property type="entry name" value="Phosphorylase Kinase, domain 1"/>
    <property type="match status" value="1"/>
</dbReference>
<keyword evidence="4" id="KW-1133">Transmembrane helix</keyword>
<dbReference type="GO" id="GO:0006646">
    <property type="term" value="P:phosphatidylethanolamine biosynthetic process"/>
    <property type="evidence" value="ECO:0007669"/>
    <property type="project" value="TreeGrafter"/>
</dbReference>
<dbReference type="CDD" id="cd05157">
    <property type="entry name" value="ETNK_euk"/>
    <property type="match status" value="1"/>
</dbReference>
<keyword evidence="5" id="KW-0808">Transferase</keyword>
<comment type="pathway">
    <text evidence="1">Phospholipid metabolism; phosphatidylethanolamine biosynthesis; phosphatidylethanolamine from ethanolamine: step 1/3.</text>
</comment>
<dbReference type="SUPFAM" id="SSF56112">
    <property type="entry name" value="Protein kinase-like (PK-like)"/>
    <property type="match status" value="1"/>
</dbReference>
<gene>
    <name evidence="5" type="primary">AlNc14C181G8230</name>
    <name evidence="5" type="ORF">ALNC14_092710</name>
</gene>
<dbReference type="AlphaFoldDB" id="F0WP82"/>
<organism evidence="5">
    <name type="scientific">Albugo laibachii Nc14</name>
    <dbReference type="NCBI Taxonomy" id="890382"/>
    <lineage>
        <taxon>Eukaryota</taxon>
        <taxon>Sar</taxon>
        <taxon>Stramenopiles</taxon>
        <taxon>Oomycota</taxon>
        <taxon>Peronosporomycetes</taxon>
        <taxon>Albuginales</taxon>
        <taxon>Albuginaceae</taxon>
        <taxon>Albugo</taxon>
    </lineage>
</organism>
<dbReference type="Gene3D" id="3.90.1200.10">
    <property type="match status" value="1"/>
</dbReference>
<evidence type="ECO:0000256" key="4">
    <source>
        <dbReference type="SAM" id="Phobius"/>
    </source>
</evidence>
<comment type="similarity">
    <text evidence="2">Belongs to the choline/ethanolamine kinase family.</text>
</comment>
<evidence type="ECO:0000256" key="1">
    <source>
        <dbReference type="ARBA" id="ARBA00037883"/>
    </source>
</evidence>
<dbReference type="GO" id="GO:0005737">
    <property type="term" value="C:cytoplasm"/>
    <property type="evidence" value="ECO:0007669"/>
    <property type="project" value="TreeGrafter"/>
</dbReference>
<keyword evidence="4" id="KW-0812">Transmembrane</keyword>
<dbReference type="HOGENOM" id="CLU_012712_0_2_1"/>
<name>F0WP82_9STRA</name>